<sequence length="437" mass="49347">SLPSEMLLKIFSYLDAVSLLSVGCVNKRFYDLANDNGLWLKLHSSSLRPKSTMGKIKSKQTEAVSLGCAGLPDKKPGYWKKEYIFKQTSAFKTRVMRLVKFLDPYTGLPCKNKEAMRVSGLSWIIMLKDINGKHHVIEKSDLLFKDTSVTILWYSTAWPSLDILSTLKLFGVTPLFPDQSRPPNRKGPRRFSLIAEYHLANLAEGAVAVGADELVQLFSLNPGVLVGVWKEKNEIAFIMASLHYNKLLERSILGSATDQYAPPPHKPLLDDVDPEYGLHDYTLHLDLHGRSCMYLCGTFKGLFIRKGDIENGYLKLTVVNLKDNRKHLPVIGTPGLCWETEAFKGVVKDCFVMDLTLLDETGKPFWCFSASVNMELSSKASVLYDYMGHIYTADYADSEGKVCIEFVWLEETKEYIIVSLVLYVSTQKVNSWYGTNY</sequence>
<feature type="non-terminal residue" evidence="2">
    <location>
        <position position="1"/>
    </location>
</feature>
<protein>
    <submittedName>
        <fullName evidence="2">FBX15 protein</fullName>
    </submittedName>
</protein>
<evidence type="ECO:0000259" key="1">
    <source>
        <dbReference type="PROSITE" id="PS50181"/>
    </source>
</evidence>
<organism evidence="2 3">
    <name type="scientific">Climacteris rufus</name>
    <name type="common">rufous treecreeper</name>
    <dbReference type="NCBI Taxonomy" id="47695"/>
    <lineage>
        <taxon>Eukaryota</taxon>
        <taxon>Metazoa</taxon>
        <taxon>Chordata</taxon>
        <taxon>Craniata</taxon>
        <taxon>Vertebrata</taxon>
        <taxon>Euteleostomi</taxon>
        <taxon>Archelosauria</taxon>
        <taxon>Archosauria</taxon>
        <taxon>Dinosauria</taxon>
        <taxon>Saurischia</taxon>
        <taxon>Theropoda</taxon>
        <taxon>Coelurosauria</taxon>
        <taxon>Aves</taxon>
        <taxon>Neognathae</taxon>
        <taxon>Neoaves</taxon>
        <taxon>Telluraves</taxon>
        <taxon>Australaves</taxon>
        <taxon>Passeriformes</taxon>
        <taxon>Climacteridae</taxon>
        <taxon>Climacteris</taxon>
    </lineage>
</organism>
<accession>A0A7K6QKA4</accession>
<dbReference type="Pfam" id="PF12937">
    <property type="entry name" value="F-box-like"/>
    <property type="match status" value="1"/>
</dbReference>
<dbReference type="Proteomes" id="UP000580879">
    <property type="component" value="Unassembled WGS sequence"/>
</dbReference>
<dbReference type="SMART" id="SM00256">
    <property type="entry name" value="FBOX"/>
    <property type="match status" value="1"/>
</dbReference>
<comment type="caution">
    <text evidence="2">The sequence shown here is derived from an EMBL/GenBank/DDBJ whole genome shotgun (WGS) entry which is preliminary data.</text>
</comment>
<evidence type="ECO:0000313" key="2">
    <source>
        <dbReference type="EMBL" id="NWW73829.1"/>
    </source>
</evidence>
<proteinExistence type="predicted"/>
<gene>
    <name evidence="2" type="primary">Fbxo15</name>
    <name evidence="2" type="ORF">CLIRUF_R08341</name>
</gene>
<dbReference type="PROSITE" id="PS50181">
    <property type="entry name" value="FBOX"/>
    <property type="match status" value="1"/>
</dbReference>
<dbReference type="EMBL" id="VZRZ01002841">
    <property type="protein sequence ID" value="NWW73829.1"/>
    <property type="molecule type" value="Genomic_DNA"/>
</dbReference>
<dbReference type="OrthoDB" id="3219396at2759"/>
<feature type="domain" description="F-box" evidence="1">
    <location>
        <begin position="1"/>
        <end position="42"/>
    </location>
</feature>
<dbReference type="GO" id="GO:0019005">
    <property type="term" value="C:SCF ubiquitin ligase complex"/>
    <property type="evidence" value="ECO:0007669"/>
    <property type="project" value="TreeGrafter"/>
</dbReference>
<keyword evidence="3" id="KW-1185">Reference proteome</keyword>
<name>A0A7K6QKA4_9PASS</name>
<reference evidence="2 3" key="1">
    <citation type="submission" date="2019-09" db="EMBL/GenBank/DDBJ databases">
        <title>Bird 10,000 Genomes (B10K) Project - Family phase.</title>
        <authorList>
            <person name="Zhang G."/>
        </authorList>
    </citation>
    <scope>NUCLEOTIDE SEQUENCE [LARGE SCALE GENOMIC DNA]</scope>
    <source>
        <strain evidence="2">B10K-DU-029-53</strain>
    </source>
</reference>
<dbReference type="Gene3D" id="1.20.1280.50">
    <property type="match status" value="1"/>
</dbReference>
<feature type="non-terminal residue" evidence="2">
    <location>
        <position position="437"/>
    </location>
</feature>
<dbReference type="PANTHER" id="PTHR46731:SF1">
    <property type="entry name" value="F-BOX ONLY PROTEIN 15"/>
    <property type="match status" value="1"/>
</dbReference>
<dbReference type="PANTHER" id="PTHR46731">
    <property type="entry name" value="F-BOX ONLY PROTEIN 15"/>
    <property type="match status" value="1"/>
</dbReference>
<dbReference type="InterPro" id="IPR001810">
    <property type="entry name" value="F-box_dom"/>
</dbReference>
<dbReference type="InterPro" id="IPR036047">
    <property type="entry name" value="F-box-like_dom_sf"/>
</dbReference>
<dbReference type="AlphaFoldDB" id="A0A7K6QKA4"/>
<dbReference type="CDD" id="cd22093">
    <property type="entry name" value="F-box_FBXO15"/>
    <property type="match status" value="1"/>
</dbReference>
<dbReference type="SUPFAM" id="SSF81383">
    <property type="entry name" value="F-box domain"/>
    <property type="match status" value="1"/>
</dbReference>
<evidence type="ECO:0000313" key="3">
    <source>
        <dbReference type="Proteomes" id="UP000580879"/>
    </source>
</evidence>